<evidence type="ECO:0000256" key="4">
    <source>
        <dbReference type="ARBA" id="ARBA00022827"/>
    </source>
</evidence>
<evidence type="ECO:0000256" key="3">
    <source>
        <dbReference type="ARBA" id="ARBA00022630"/>
    </source>
</evidence>
<keyword evidence="9" id="KW-0812">Transmembrane</keyword>
<evidence type="ECO:0000313" key="12">
    <source>
        <dbReference type="EMBL" id="RFM33121.1"/>
    </source>
</evidence>
<evidence type="ECO:0000259" key="11">
    <source>
        <dbReference type="Pfam" id="PF22366"/>
    </source>
</evidence>
<evidence type="ECO:0000256" key="5">
    <source>
        <dbReference type="ARBA" id="ARBA00022946"/>
    </source>
</evidence>
<gene>
    <name evidence="12" type="ORF">DXN04_19000</name>
</gene>
<dbReference type="Proteomes" id="UP000261174">
    <property type="component" value="Unassembled WGS sequence"/>
</dbReference>
<feature type="domain" description="FAD/NAD(P)-binding" evidence="10">
    <location>
        <begin position="41"/>
        <end position="358"/>
    </location>
</feature>
<evidence type="ECO:0000256" key="7">
    <source>
        <dbReference type="ARBA" id="ARBA00023027"/>
    </source>
</evidence>
<evidence type="ECO:0000313" key="13">
    <source>
        <dbReference type="Proteomes" id="UP000261174"/>
    </source>
</evidence>
<evidence type="ECO:0000256" key="9">
    <source>
        <dbReference type="SAM" id="Phobius"/>
    </source>
</evidence>
<reference evidence="12 13" key="1">
    <citation type="submission" date="2018-08" db="EMBL/GenBank/DDBJ databases">
        <title>Chitinophaga sp. K20C18050901, a novel bacterium isolated from forest soil.</title>
        <authorList>
            <person name="Wang C."/>
        </authorList>
    </citation>
    <scope>NUCLEOTIDE SEQUENCE [LARGE SCALE GENOMIC DNA]</scope>
    <source>
        <strain evidence="12 13">K20C18050901</strain>
    </source>
</reference>
<dbReference type="OrthoDB" id="9781621at2"/>
<keyword evidence="4" id="KW-0274">FAD</keyword>
<name>A0A3E1NYV8_9BACT</name>
<accession>A0A3E1NYV8</accession>
<evidence type="ECO:0000256" key="6">
    <source>
        <dbReference type="ARBA" id="ARBA00023002"/>
    </source>
</evidence>
<feature type="domain" description="External alternative NADH-ubiquinone oxidoreductase-like C-terminal" evidence="11">
    <location>
        <begin position="383"/>
        <end position="441"/>
    </location>
</feature>
<evidence type="ECO:0000256" key="2">
    <source>
        <dbReference type="ARBA" id="ARBA00012637"/>
    </source>
</evidence>
<dbReference type="EC" id="1.6.5.9" evidence="2"/>
<dbReference type="GO" id="GO:0050136">
    <property type="term" value="F:NADH dehydrogenase (quinone) (non-electrogenic) activity"/>
    <property type="evidence" value="ECO:0007669"/>
    <property type="project" value="UniProtKB-EC"/>
</dbReference>
<dbReference type="SUPFAM" id="SSF51905">
    <property type="entry name" value="FAD/NAD(P)-binding domain"/>
    <property type="match status" value="1"/>
</dbReference>
<dbReference type="PANTHER" id="PTHR43706">
    <property type="entry name" value="NADH DEHYDROGENASE"/>
    <property type="match status" value="1"/>
</dbReference>
<keyword evidence="3" id="KW-0285">Flavoprotein</keyword>
<keyword evidence="9" id="KW-1133">Transmembrane helix</keyword>
<protein>
    <recommendedName>
        <fullName evidence="2">NADH:ubiquinone reductase (non-electrogenic)</fullName>
        <ecNumber evidence="2">1.6.5.9</ecNumber>
    </recommendedName>
</protein>
<feature type="transmembrane region" description="Helical" evidence="9">
    <location>
        <begin position="409"/>
        <end position="426"/>
    </location>
</feature>
<organism evidence="12 13">
    <name type="scientific">Chitinophaga silvisoli</name>
    <dbReference type="NCBI Taxonomy" id="2291814"/>
    <lineage>
        <taxon>Bacteria</taxon>
        <taxon>Pseudomonadati</taxon>
        <taxon>Bacteroidota</taxon>
        <taxon>Chitinophagia</taxon>
        <taxon>Chitinophagales</taxon>
        <taxon>Chitinophagaceae</taxon>
        <taxon>Chitinophaga</taxon>
    </lineage>
</organism>
<dbReference type="InterPro" id="IPR045024">
    <property type="entry name" value="NDH-2"/>
</dbReference>
<keyword evidence="13" id="KW-1185">Reference proteome</keyword>
<dbReference type="PRINTS" id="PR00411">
    <property type="entry name" value="PNDRDTASEI"/>
</dbReference>
<dbReference type="InterPro" id="IPR023753">
    <property type="entry name" value="FAD/NAD-binding_dom"/>
</dbReference>
<dbReference type="InterPro" id="IPR054585">
    <property type="entry name" value="NDH2-like_C"/>
</dbReference>
<dbReference type="AlphaFoldDB" id="A0A3E1NYV8"/>
<evidence type="ECO:0000256" key="1">
    <source>
        <dbReference type="ARBA" id="ARBA00005272"/>
    </source>
</evidence>
<dbReference type="EMBL" id="QTJV01000007">
    <property type="protein sequence ID" value="RFM33121.1"/>
    <property type="molecule type" value="Genomic_DNA"/>
</dbReference>
<dbReference type="Gene3D" id="3.50.50.100">
    <property type="match status" value="1"/>
</dbReference>
<sequence length="469" mass="52016">MVLSLVSNCARQFAISLIHSLKYNSVVLLSQTKIATTGKKRVVIIGGGFGGMELAKSLAGTDLQVVLIDKHNFHTFQPLLYQVATTNLEAPSIVAPYRKIFKQQSNLFFRMAEAKNIDTANQTVETSIGLIRYDYLVIATGATTNFYGNEEIAARAISIKSLEDALLLRNTIVSNFEKALQVEDEMQLNSLMDFVIVGGGPTGVEIAGALSELKRHVFPKDYKELDFVKMDIHLIQSGGEILKGMSAAASRESLKMLNDLGVRVWLNRRVVSYDGFAVKLSTGEQLVTRTLIWAAGVSGLPVEGLSPECMQDSRIKVDEYNKVAGYDNVFAIGDIAAMVTEETPHGYPMLAQPAIQQGKLLGRNIMRWEAGKAPKPFKYNDMGTMATIGKNHAVADLMVFKKQIRTQGFRAWLIWMFVHLMSLVGFRNRIVVLINWVWKYFTNDAGFGTIIGKPKENIPVEKVTEKVLV</sequence>
<keyword evidence="5" id="KW-0809">Transit peptide</keyword>
<comment type="catalytic activity">
    <reaction evidence="8">
        <text>a quinone + NADH + H(+) = a quinol + NAD(+)</text>
        <dbReference type="Rhea" id="RHEA:46160"/>
        <dbReference type="ChEBI" id="CHEBI:15378"/>
        <dbReference type="ChEBI" id="CHEBI:24646"/>
        <dbReference type="ChEBI" id="CHEBI:57540"/>
        <dbReference type="ChEBI" id="CHEBI:57945"/>
        <dbReference type="ChEBI" id="CHEBI:132124"/>
        <dbReference type="EC" id="1.6.5.9"/>
    </reaction>
</comment>
<comment type="similarity">
    <text evidence="1">Belongs to the NADH dehydrogenase family.</text>
</comment>
<evidence type="ECO:0000256" key="8">
    <source>
        <dbReference type="ARBA" id="ARBA00047599"/>
    </source>
</evidence>
<comment type="caution">
    <text evidence="12">The sequence shown here is derived from an EMBL/GenBank/DDBJ whole genome shotgun (WGS) entry which is preliminary data.</text>
</comment>
<dbReference type="InterPro" id="IPR036188">
    <property type="entry name" value="FAD/NAD-bd_sf"/>
</dbReference>
<dbReference type="Pfam" id="PF22366">
    <property type="entry name" value="NDH2_C"/>
    <property type="match status" value="1"/>
</dbReference>
<dbReference type="PRINTS" id="PR00368">
    <property type="entry name" value="FADPNR"/>
</dbReference>
<dbReference type="Pfam" id="PF07992">
    <property type="entry name" value="Pyr_redox_2"/>
    <property type="match status" value="1"/>
</dbReference>
<keyword evidence="9" id="KW-0472">Membrane</keyword>
<dbReference type="PANTHER" id="PTHR43706:SF47">
    <property type="entry name" value="EXTERNAL NADH-UBIQUINONE OXIDOREDUCTASE 1, MITOCHONDRIAL-RELATED"/>
    <property type="match status" value="1"/>
</dbReference>
<keyword evidence="7" id="KW-0520">NAD</keyword>
<proteinExistence type="inferred from homology"/>
<keyword evidence="6" id="KW-0560">Oxidoreductase</keyword>
<evidence type="ECO:0000259" key="10">
    <source>
        <dbReference type="Pfam" id="PF07992"/>
    </source>
</evidence>